<dbReference type="GO" id="GO:0044209">
    <property type="term" value="P:AMP salvage"/>
    <property type="evidence" value="ECO:0007669"/>
    <property type="project" value="UniProtKB-UniRule"/>
</dbReference>
<sequence>MNIILLGPPGAGKGTQAKRLIDKYGIPQISTGDMLRAALKAGTPLGLEAKKYMDKGELVPDSVVIGLVKERIQQGDCAKGYMLDGFPRNVSQAEALDGMLDQLGQKIDHVVCIEVPNDELVERLTGRRTCRECGAGYHVKFDPPKKDGICDKCGGELYQRDDDNVQTVTSRLKVYSDQTEPLINYYDNQGKLRRIDGVGDIDEIFGRIVAVLG</sequence>
<dbReference type="KEGG" id="dax:FDQ92_01765"/>
<evidence type="ECO:0000256" key="6">
    <source>
        <dbReference type="RuleBase" id="RU003330"/>
    </source>
</evidence>
<dbReference type="Proteomes" id="UP000298602">
    <property type="component" value="Chromosome"/>
</dbReference>
<feature type="binding site" evidence="5">
    <location>
        <position position="153"/>
    </location>
    <ligand>
        <name>Zn(2+)</name>
        <dbReference type="ChEBI" id="CHEBI:29105"/>
        <note>structural</note>
    </ligand>
</feature>
<dbReference type="EC" id="2.7.4.3" evidence="5 7"/>
<evidence type="ECO:0000256" key="2">
    <source>
        <dbReference type="ARBA" id="ARBA00022727"/>
    </source>
</evidence>
<feature type="binding site" evidence="5">
    <location>
        <begin position="10"/>
        <end position="15"/>
    </location>
    <ligand>
        <name>ATP</name>
        <dbReference type="ChEBI" id="CHEBI:30616"/>
    </ligand>
</feature>
<feature type="binding site" evidence="5">
    <location>
        <position position="133"/>
    </location>
    <ligand>
        <name>Zn(2+)</name>
        <dbReference type="ChEBI" id="CHEBI:29105"/>
        <note>structural</note>
    </ligand>
</feature>
<keyword evidence="5" id="KW-0963">Cytoplasm</keyword>
<comment type="caution">
    <text evidence="5">Lacks conserved residue(s) required for the propagation of feature annotation.</text>
</comment>
<keyword evidence="5 7" id="KW-0067">ATP-binding</keyword>
<comment type="function">
    <text evidence="5">Catalyzes the reversible transfer of the terminal phosphate group between ATP and AMP. Plays an important role in cellular energy homeostasis and in adenine nucleotide metabolism.</text>
</comment>
<keyword evidence="5" id="KW-0862">Zinc</keyword>
<dbReference type="InterPro" id="IPR027417">
    <property type="entry name" value="P-loop_NTPase"/>
</dbReference>
<dbReference type="PRINTS" id="PR00094">
    <property type="entry name" value="ADENYLTKNASE"/>
</dbReference>
<keyword evidence="4 5" id="KW-0418">Kinase</keyword>
<dbReference type="AlphaFoldDB" id="A0A4P8KZP9"/>
<feature type="binding site" evidence="5">
    <location>
        <position position="31"/>
    </location>
    <ligand>
        <name>AMP</name>
        <dbReference type="ChEBI" id="CHEBI:456215"/>
    </ligand>
</feature>
<dbReference type="RefSeq" id="WP_137423007.1">
    <property type="nucleotide sequence ID" value="NZ_CP040098.1"/>
</dbReference>
<feature type="binding site" evidence="5">
    <location>
        <position position="150"/>
    </location>
    <ligand>
        <name>Zn(2+)</name>
        <dbReference type="ChEBI" id="CHEBI:29105"/>
        <note>structural</note>
    </ligand>
</feature>
<feature type="binding site" evidence="5">
    <location>
        <begin position="57"/>
        <end position="59"/>
    </location>
    <ligand>
        <name>AMP</name>
        <dbReference type="ChEBI" id="CHEBI:456215"/>
    </ligand>
</feature>
<keyword evidence="5" id="KW-0479">Metal-binding</keyword>
<evidence type="ECO:0000256" key="7">
    <source>
        <dbReference type="RuleBase" id="RU003331"/>
    </source>
</evidence>
<keyword evidence="1 5" id="KW-0808">Transferase</keyword>
<dbReference type="InterPro" id="IPR007862">
    <property type="entry name" value="Adenylate_kinase_lid-dom"/>
</dbReference>
<dbReference type="Pfam" id="PF05191">
    <property type="entry name" value="ADK_lid"/>
    <property type="match status" value="1"/>
</dbReference>
<dbReference type="NCBIfam" id="NF011105">
    <property type="entry name" value="PRK14532.1"/>
    <property type="match status" value="1"/>
</dbReference>
<comment type="similarity">
    <text evidence="5 6">Belongs to the adenylate kinase family.</text>
</comment>
<feature type="binding site" evidence="5">
    <location>
        <begin position="85"/>
        <end position="88"/>
    </location>
    <ligand>
        <name>AMP</name>
        <dbReference type="ChEBI" id="CHEBI:456215"/>
    </ligand>
</feature>
<feature type="region of interest" description="LID" evidence="5">
    <location>
        <begin position="126"/>
        <end position="163"/>
    </location>
</feature>
<dbReference type="EMBL" id="CP040098">
    <property type="protein sequence ID" value="QCQ21037.1"/>
    <property type="molecule type" value="Genomic_DNA"/>
</dbReference>
<feature type="binding site" evidence="5">
    <location>
        <position position="130"/>
    </location>
    <ligand>
        <name>Zn(2+)</name>
        <dbReference type="ChEBI" id="CHEBI:29105"/>
        <note>structural</note>
    </ligand>
</feature>
<comment type="domain">
    <text evidence="5">Consists of three domains, a large central CORE domain and two small peripheral domains, NMPbind and LID, which undergo movements during catalysis. The LID domain closes over the site of phosphoryl transfer upon ATP binding. Assembling and dissambling the active center during each catalytic cycle provides an effective means to prevent ATP hydrolysis. Some bacteria have evolved a zinc-coordinating structure that stabilizes the LID domain.</text>
</comment>
<dbReference type="InterPro" id="IPR006259">
    <property type="entry name" value="Adenyl_kin_sub"/>
</dbReference>
<dbReference type="PANTHER" id="PTHR23359">
    <property type="entry name" value="NUCLEOTIDE KINASE"/>
    <property type="match status" value="1"/>
</dbReference>
<dbReference type="PROSITE" id="PS00113">
    <property type="entry name" value="ADENYLATE_KINASE"/>
    <property type="match status" value="1"/>
</dbReference>
<dbReference type="InterPro" id="IPR000850">
    <property type="entry name" value="Adenylat/UMP-CMP_kin"/>
</dbReference>
<comment type="pathway">
    <text evidence="5">Purine metabolism; AMP biosynthesis via salvage pathway; AMP from ADP: step 1/1.</text>
</comment>
<evidence type="ECO:0000256" key="4">
    <source>
        <dbReference type="ARBA" id="ARBA00022777"/>
    </source>
</evidence>
<evidence type="ECO:0000259" key="8">
    <source>
        <dbReference type="Pfam" id="PF05191"/>
    </source>
</evidence>
<keyword evidence="2 5" id="KW-0545">Nucleotide biosynthesis</keyword>
<evidence type="ECO:0000256" key="5">
    <source>
        <dbReference type="HAMAP-Rule" id="MF_00235"/>
    </source>
</evidence>
<dbReference type="GO" id="GO:0005524">
    <property type="term" value="F:ATP binding"/>
    <property type="evidence" value="ECO:0007669"/>
    <property type="project" value="UniProtKB-UniRule"/>
</dbReference>
<dbReference type="GO" id="GO:0005737">
    <property type="term" value="C:cytoplasm"/>
    <property type="evidence" value="ECO:0007669"/>
    <property type="project" value="UniProtKB-SubCell"/>
</dbReference>
<dbReference type="NCBIfam" id="NF011100">
    <property type="entry name" value="PRK14527.1"/>
    <property type="match status" value="1"/>
</dbReference>
<keyword evidence="3 5" id="KW-0547">Nucleotide-binding</keyword>
<dbReference type="HAMAP" id="MF_00235">
    <property type="entry name" value="Adenylate_kinase_Adk"/>
    <property type="match status" value="1"/>
</dbReference>
<evidence type="ECO:0000313" key="10">
    <source>
        <dbReference type="Proteomes" id="UP000298602"/>
    </source>
</evidence>
<feature type="binding site" evidence="5">
    <location>
        <position position="36"/>
    </location>
    <ligand>
        <name>AMP</name>
        <dbReference type="ChEBI" id="CHEBI:456215"/>
    </ligand>
</feature>
<feature type="binding site" evidence="5">
    <location>
        <position position="92"/>
    </location>
    <ligand>
        <name>AMP</name>
        <dbReference type="ChEBI" id="CHEBI:456215"/>
    </ligand>
</feature>
<feature type="binding site" evidence="5">
    <location>
        <position position="199"/>
    </location>
    <ligand>
        <name>ATP</name>
        <dbReference type="ChEBI" id="CHEBI:30616"/>
    </ligand>
</feature>
<comment type="subcellular location">
    <subcellularLocation>
        <location evidence="5 7">Cytoplasm</location>
    </subcellularLocation>
</comment>
<keyword evidence="10" id="KW-1185">Reference proteome</keyword>
<accession>A0A4P8KZP9</accession>
<proteinExistence type="inferred from homology"/>
<reference evidence="9 10" key="2">
    <citation type="submission" date="2019-05" db="EMBL/GenBank/DDBJ databases">
        <authorList>
            <person name="Suflita J.M."/>
            <person name="Marks C.R."/>
        </authorList>
    </citation>
    <scope>NUCLEOTIDE SEQUENCE [LARGE SCALE GENOMIC DNA]</scope>
    <source>
        <strain evidence="9 10">ALDC</strain>
    </source>
</reference>
<dbReference type="NCBIfam" id="NF001381">
    <property type="entry name" value="PRK00279.1-3"/>
    <property type="match status" value="1"/>
</dbReference>
<feature type="region of interest" description="NMP" evidence="5">
    <location>
        <begin position="30"/>
        <end position="59"/>
    </location>
</feature>
<feature type="binding site" evidence="5">
    <location>
        <position position="127"/>
    </location>
    <ligand>
        <name>ATP</name>
        <dbReference type="ChEBI" id="CHEBI:30616"/>
    </ligand>
</feature>
<evidence type="ECO:0000313" key="9">
    <source>
        <dbReference type="EMBL" id="QCQ21037.1"/>
    </source>
</evidence>
<gene>
    <name evidence="5" type="primary">adk</name>
    <name evidence="9" type="ORF">FDQ92_01765</name>
</gene>
<dbReference type="Pfam" id="PF00406">
    <property type="entry name" value="ADK"/>
    <property type="match status" value="1"/>
</dbReference>
<dbReference type="GO" id="GO:0004017">
    <property type="term" value="F:AMP kinase activity"/>
    <property type="evidence" value="ECO:0007669"/>
    <property type="project" value="UniProtKB-UniRule"/>
</dbReference>
<dbReference type="OrthoDB" id="9805030at2"/>
<dbReference type="NCBIfam" id="NF001380">
    <property type="entry name" value="PRK00279.1-2"/>
    <property type="match status" value="1"/>
</dbReference>
<evidence type="ECO:0000256" key="1">
    <source>
        <dbReference type="ARBA" id="ARBA00022679"/>
    </source>
</evidence>
<dbReference type="UniPathway" id="UPA00588">
    <property type="reaction ID" value="UER00649"/>
</dbReference>
<protein>
    <recommendedName>
        <fullName evidence="5 7">Adenylate kinase</fullName>
        <shortName evidence="5">AK</shortName>
        <ecNumber evidence="5 7">2.7.4.3</ecNumber>
    </recommendedName>
    <alternativeName>
        <fullName evidence="5">ATP-AMP transphosphorylase</fullName>
    </alternativeName>
    <alternativeName>
        <fullName evidence="5">ATP:AMP phosphotransferase</fullName>
    </alternativeName>
    <alternativeName>
        <fullName evidence="5">Adenylate monophosphate kinase</fullName>
    </alternativeName>
</protein>
<dbReference type="CDD" id="cd01428">
    <property type="entry name" value="ADK"/>
    <property type="match status" value="1"/>
</dbReference>
<dbReference type="InterPro" id="IPR033690">
    <property type="entry name" value="Adenylat_kinase_CS"/>
</dbReference>
<reference evidence="9 10" key="1">
    <citation type="submission" date="2019-05" db="EMBL/GenBank/DDBJ databases">
        <title>The Complete Genome Sequence of the n-alkane-degrading Desulfoglaeba alkanexedens ALDC reveals multiple alkylsuccinate synthase gene clusters.</title>
        <authorList>
            <person name="Callaghan A.V."/>
            <person name="Davidova I.A."/>
            <person name="Duncan K.E."/>
            <person name="Morris B."/>
            <person name="McInerney M.J."/>
        </authorList>
    </citation>
    <scope>NUCLEOTIDE SEQUENCE [LARGE SCALE GENOMIC DNA]</scope>
    <source>
        <strain evidence="9 10">ALDC</strain>
    </source>
</reference>
<dbReference type="NCBIfam" id="NF001379">
    <property type="entry name" value="PRK00279.1-1"/>
    <property type="match status" value="1"/>
</dbReference>
<feature type="binding site" evidence="5">
    <location>
        <position position="160"/>
    </location>
    <ligand>
        <name>AMP</name>
        <dbReference type="ChEBI" id="CHEBI:456215"/>
    </ligand>
</feature>
<organism evidence="9 10">
    <name type="scientific">Desulfoglaeba alkanexedens ALDC</name>
    <dbReference type="NCBI Taxonomy" id="980445"/>
    <lineage>
        <taxon>Bacteria</taxon>
        <taxon>Pseudomonadati</taxon>
        <taxon>Thermodesulfobacteriota</taxon>
        <taxon>Syntrophobacteria</taxon>
        <taxon>Syntrophobacterales</taxon>
        <taxon>Syntrophobacteraceae</taxon>
        <taxon>Desulfoglaeba</taxon>
    </lineage>
</organism>
<dbReference type="GO" id="GO:0008270">
    <property type="term" value="F:zinc ion binding"/>
    <property type="evidence" value="ECO:0007669"/>
    <property type="project" value="UniProtKB-UniRule"/>
</dbReference>
<feature type="binding site" evidence="5">
    <location>
        <position position="171"/>
    </location>
    <ligand>
        <name>AMP</name>
        <dbReference type="ChEBI" id="CHEBI:456215"/>
    </ligand>
</feature>
<dbReference type="FunFam" id="3.40.50.300:FF:000106">
    <property type="entry name" value="Adenylate kinase mitochondrial"/>
    <property type="match status" value="1"/>
</dbReference>
<dbReference type="NCBIfam" id="TIGR01351">
    <property type="entry name" value="adk"/>
    <property type="match status" value="1"/>
</dbReference>
<evidence type="ECO:0000256" key="3">
    <source>
        <dbReference type="ARBA" id="ARBA00022741"/>
    </source>
</evidence>
<comment type="subunit">
    <text evidence="5 7">Monomer.</text>
</comment>
<dbReference type="SUPFAM" id="SSF52540">
    <property type="entry name" value="P-loop containing nucleoside triphosphate hydrolases"/>
    <property type="match status" value="1"/>
</dbReference>
<dbReference type="Gene3D" id="3.40.50.300">
    <property type="entry name" value="P-loop containing nucleotide triphosphate hydrolases"/>
    <property type="match status" value="1"/>
</dbReference>
<name>A0A4P8KZP9_9BACT</name>
<comment type="catalytic activity">
    <reaction evidence="5 7">
        <text>AMP + ATP = 2 ADP</text>
        <dbReference type="Rhea" id="RHEA:12973"/>
        <dbReference type="ChEBI" id="CHEBI:30616"/>
        <dbReference type="ChEBI" id="CHEBI:456215"/>
        <dbReference type="ChEBI" id="CHEBI:456216"/>
        <dbReference type="EC" id="2.7.4.3"/>
    </reaction>
</comment>
<feature type="domain" description="Adenylate kinase active site lid" evidence="8">
    <location>
        <begin position="127"/>
        <end position="162"/>
    </location>
</feature>